<evidence type="ECO:0000313" key="1">
    <source>
        <dbReference type="EMBL" id="ORW06977.1"/>
    </source>
</evidence>
<dbReference type="Proteomes" id="UP000193866">
    <property type="component" value="Unassembled WGS sequence"/>
</dbReference>
<reference evidence="1 2" key="1">
    <citation type="submission" date="2016-01" db="EMBL/GenBank/DDBJ databases">
        <title>The new phylogeny of the genus Mycobacterium.</title>
        <authorList>
            <person name="Tarcisio F."/>
            <person name="Conor M."/>
            <person name="Antonella G."/>
            <person name="Elisabetta G."/>
            <person name="Giulia F.S."/>
            <person name="Sara T."/>
            <person name="Anna F."/>
            <person name="Clotilde B."/>
            <person name="Roberto B."/>
            <person name="Veronica D.S."/>
            <person name="Fabio R."/>
            <person name="Monica P."/>
            <person name="Olivier J."/>
            <person name="Enrico T."/>
            <person name="Nicola S."/>
        </authorList>
    </citation>
    <scope>NUCLEOTIDE SEQUENCE [LARGE SCALE GENOMIC DNA]</scope>
    <source>
        <strain evidence="1 2">DSM 45394</strain>
    </source>
</reference>
<gene>
    <name evidence="1" type="ORF">AWC16_22285</name>
</gene>
<sequence>MTNAEGLPPAEDVPEADLAEQWIGADDDEGGLDPADLENIGELDANPADVIDQAIRVPLPDYDVDE</sequence>
<proteinExistence type="predicted"/>
<keyword evidence="2" id="KW-1185">Reference proteome</keyword>
<comment type="caution">
    <text evidence="1">The sequence shown here is derived from an EMBL/GenBank/DDBJ whole genome shotgun (WGS) entry which is preliminary data.</text>
</comment>
<name>A0A1X1Y789_9MYCO</name>
<dbReference type="STRING" id="1108812.AWC16_22285"/>
<dbReference type="OrthoDB" id="4762992at2"/>
<evidence type="ECO:0000313" key="2">
    <source>
        <dbReference type="Proteomes" id="UP000193866"/>
    </source>
</evidence>
<dbReference type="EMBL" id="LQPG01000055">
    <property type="protein sequence ID" value="ORW06977.1"/>
    <property type="molecule type" value="Genomic_DNA"/>
</dbReference>
<dbReference type="AlphaFoldDB" id="A0A1X1Y789"/>
<organism evidence="1 2">
    <name type="scientific">Mycolicibacter longobardus</name>
    <dbReference type="NCBI Taxonomy" id="1108812"/>
    <lineage>
        <taxon>Bacteria</taxon>
        <taxon>Bacillati</taxon>
        <taxon>Actinomycetota</taxon>
        <taxon>Actinomycetes</taxon>
        <taxon>Mycobacteriales</taxon>
        <taxon>Mycobacteriaceae</taxon>
        <taxon>Mycolicibacter</taxon>
    </lineage>
</organism>
<protein>
    <submittedName>
        <fullName evidence="1">Uncharacterized protein</fullName>
    </submittedName>
</protein>
<dbReference type="RefSeq" id="WP_085266760.1">
    <property type="nucleotide sequence ID" value="NZ_JACKVG010000012.1"/>
</dbReference>
<accession>A0A1X1Y789</accession>